<dbReference type="GO" id="GO:0015940">
    <property type="term" value="P:pantothenate biosynthetic process"/>
    <property type="evidence" value="ECO:0007669"/>
    <property type="project" value="UniProtKB-KW"/>
</dbReference>
<evidence type="ECO:0000313" key="7">
    <source>
        <dbReference type="EMBL" id="MDC3416160.1"/>
    </source>
</evidence>
<evidence type="ECO:0000259" key="5">
    <source>
        <dbReference type="Pfam" id="PF02558"/>
    </source>
</evidence>
<evidence type="ECO:0000256" key="3">
    <source>
        <dbReference type="ARBA" id="ARBA00023002"/>
    </source>
</evidence>
<protein>
    <recommendedName>
        <fullName evidence="4">2-dehydropantoate 2-reductase</fullName>
        <ecNumber evidence="4">1.1.1.169</ecNumber>
    </recommendedName>
    <alternativeName>
        <fullName evidence="4">Ketopantoate reductase</fullName>
    </alternativeName>
</protein>
<evidence type="ECO:0000259" key="6">
    <source>
        <dbReference type="Pfam" id="PF08546"/>
    </source>
</evidence>
<keyword evidence="2 4" id="KW-0521">NADP</keyword>
<gene>
    <name evidence="7" type="ORF">NC799_04445</name>
</gene>
<dbReference type="InterPro" id="IPR013332">
    <property type="entry name" value="KPR_N"/>
</dbReference>
<keyword evidence="4" id="KW-0566">Pantothenate biosynthesis</keyword>
<dbReference type="Gene3D" id="3.40.50.720">
    <property type="entry name" value="NAD(P)-binding Rossmann-like Domain"/>
    <property type="match status" value="1"/>
</dbReference>
<comment type="catalytic activity">
    <reaction evidence="4">
        <text>(R)-pantoate + NADP(+) = 2-dehydropantoate + NADPH + H(+)</text>
        <dbReference type="Rhea" id="RHEA:16233"/>
        <dbReference type="ChEBI" id="CHEBI:11561"/>
        <dbReference type="ChEBI" id="CHEBI:15378"/>
        <dbReference type="ChEBI" id="CHEBI:15980"/>
        <dbReference type="ChEBI" id="CHEBI:57783"/>
        <dbReference type="ChEBI" id="CHEBI:58349"/>
        <dbReference type="EC" id="1.1.1.169"/>
    </reaction>
</comment>
<dbReference type="Pfam" id="PF08546">
    <property type="entry name" value="ApbA_C"/>
    <property type="match status" value="1"/>
</dbReference>
<dbReference type="InterPro" id="IPR008927">
    <property type="entry name" value="6-PGluconate_DH-like_C_sf"/>
</dbReference>
<proteinExistence type="inferred from homology"/>
<dbReference type="InterPro" id="IPR013752">
    <property type="entry name" value="KPA_reductase"/>
</dbReference>
<keyword evidence="8" id="KW-1185">Reference proteome</keyword>
<dbReference type="GO" id="GO:0008677">
    <property type="term" value="F:2-dehydropantoate 2-reductase activity"/>
    <property type="evidence" value="ECO:0007669"/>
    <property type="project" value="UniProtKB-EC"/>
</dbReference>
<dbReference type="InterPro" id="IPR003710">
    <property type="entry name" value="ApbA"/>
</dbReference>
<dbReference type="EC" id="1.1.1.169" evidence="4"/>
<dbReference type="Gene3D" id="1.10.1040.10">
    <property type="entry name" value="N-(1-d-carboxylethyl)-l-norvaline Dehydrogenase, domain 2"/>
    <property type="match status" value="1"/>
</dbReference>
<accession>A0A9X3WDL8</accession>
<dbReference type="SUPFAM" id="SSF51735">
    <property type="entry name" value="NAD(P)-binding Rossmann-fold domains"/>
    <property type="match status" value="1"/>
</dbReference>
<dbReference type="PANTHER" id="PTHR21708:SF26">
    <property type="entry name" value="2-DEHYDROPANTOATE 2-REDUCTASE"/>
    <property type="match status" value="1"/>
</dbReference>
<keyword evidence="3 4" id="KW-0560">Oxidoreductase</keyword>
<evidence type="ECO:0000256" key="2">
    <source>
        <dbReference type="ARBA" id="ARBA00022857"/>
    </source>
</evidence>
<dbReference type="InterPro" id="IPR051402">
    <property type="entry name" value="KPR-Related"/>
</dbReference>
<feature type="domain" description="Ketopantoate reductase N-terminal" evidence="5">
    <location>
        <begin position="3"/>
        <end position="150"/>
    </location>
</feature>
<dbReference type="FunFam" id="3.40.50.720:FF:000307">
    <property type="entry name" value="2-dehydropantoate 2-reductase"/>
    <property type="match status" value="1"/>
</dbReference>
<dbReference type="SUPFAM" id="SSF48179">
    <property type="entry name" value="6-phosphogluconate dehydrogenase C-terminal domain-like"/>
    <property type="match status" value="1"/>
</dbReference>
<dbReference type="AlphaFoldDB" id="A0A9X3WDL8"/>
<dbReference type="NCBIfam" id="TIGR00745">
    <property type="entry name" value="apbA_panE"/>
    <property type="match status" value="1"/>
</dbReference>
<evidence type="ECO:0000313" key="8">
    <source>
        <dbReference type="Proteomes" id="UP001145069"/>
    </source>
</evidence>
<evidence type="ECO:0000256" key="4">
    <source>
        <dbReference type="RuleBase" id="RU362068"/>
    </source>
</evidence>
<dbReference type="Pfam" id="PF02558">
    <property type="entry name" value="ApbA"/>
    <property type="match status" value="1"/>
</dbReference>
<dbReference type="GO" id="GO:0005737">
    <property type="term" value="C:cytoplasm"/>
    <property type="evidence" value="ECO:0007669"/>
    <property type="project" value="TreeGrafter"/>
</dbReference>
<dbReference type="EMBL" id="JAMQKC010000002">
    <property type="protein sequence ID" value="MDC3416160.1"/>
    <property type="molecule type" value="Genomic_DNA"/>
</dbReference>
<dbReference type="InterPro" id="IPR013328">
    <property type="entry name" value="6PGD_dom2"/>
</dbReference>
<name>A0A9X3WDL8_9BACI</name>
<evidence type="ECO:0000256" key="1">
    <source>
        <dbReference type="ARBA" id="ARBA00007870"/>
    </source>
</evidence>
<dbReference type="RefSeq" id="WP_272445142.1">
    <property type="nucleotide sequence ID" value="NZ_JAMQKC010000002.1"/>
</dbReference>
<sequence>MKIVVVGAGAVGAYFGARLEQVGEDVTFLVREKRASQLSRQGLIITSVEGNYAIKEPKVVTSPNDIDEVDLVLFGVKGYHLENSIAQLKTLVNKGAKILPLLNGMEHISILQEKLGQEAVLGGLCFIISTLNSDGDVVHSSSFHDLRLGPLHPSQKEICNKFAESAHNANMNVVVSDDVVLEMWNKYMFITAFSGITTATNLAIGEIRRNPATLEIANKVLIEMQQLANAYDIPLTSKHVGKAMSNLASLADEATSSMHQDRRKGGQLEVEHIHGGALRLAKQKGLTLPYTDAIYGIIKPFENAKQ</sequence>
<comment type="pathway">
    <text evidence="4">Cofactor biosynthesis; (R)-pantothenate biosynthesis; (R)-pantoate from 3-methyl-2-oxobutanoate: step 2/2.</text>
</comment>
<comment type="similarity">
    <text evidence="1 4">Belongs to the ketopantoate reductase family.</text>
</comment>
<reference evidence="7" key="1">
    <citation type="submission" date="2022-06" db="EMBL/GenBank/DDBJ databases">
        <title>Aquibacillus sp. a new bacterium isolated from soil saline samples.</title>
        <authorList>
            <person name="Galisteo C."/>
            <person name="De La Haba R."/>
            <person name="Sanchez-Porro C."/>
            <person name="Ventosa A."/>
        </authorList>
    </citation>
    <scope>NUCLEOTIDE SEQUENCE</scope>
    <source>
        <strain evidence="7">3ASR75-54</strain>
    </source>
</reference>
<comment type="function">
    <text evidence="4">Catalyzes the NADPH-dependent reduction of ketopantoate into pantoic acid.</text>
</comment>
<dbReference type="Proteomes" id="UP001145069">
    <property type="component" value="Unassembled WGS sequence"/>
</dbReference>
<dbReference type="PANTHER" id="PTHR21708">
    <property type="entry name" value="PROBABLE 2-DEHYDROPANTOATE 2-REDUCTASE"/>
    <property type="match status" value="1"/>
</dbReference>
<feature type="domain" description="Ketopantoate reductase C-terminal" evidence="6">
    <location>
        <begin position="179"/>
        <end position="300"/>
    </location>
</feature>
<dbReference type="InterPro" id="IPR036291">
    <property type="entry name" value="NAD(P)-bd_dom_sf"/>
</dbReference>
<comment type="caution">
    <text evidence="7">The sequence shown here is derived from an EMBL/GenBank/DDBJ whole genome shotgun (WGS) entry which is preliminary data.</text>
</comment>
<organism evidence="7 8">
    <name type="scientific">Aquibacillus salsiterrae</name>
    <dbReference type="NCBI Taxonomy" id="2950439"/>
    <lineage>
        <taxon>Bacteria</taxon>
        <taxon>Bacillati</taxon>
        <taxon>Bacillota</taxon>
        <taxon>Bacilli</taxon>
        <taxon>Bacillales</taxon>
        <taxon>Bacillaceae</taxon>
        <taxon>Aquibacillus</taxon>
    </lineage>
</organism>